<reference evidence="1" key="1">
    <citation type="journal article" date="2023" name="Nat. Commun.">
        <title>Diploid and tetraploid genomes of Acorus and the evolution of monocots.</title>
        <authorList>
            <person name="Ma L."/>
            <person name="Liu K.W."/>
            <person name="Li Z."/>
            <person name="Hsiao Y.Y."/>
            <person name="Qi Y."/>
            <person name="Fu T."/>
            <person name="Tang G.D."/>
            <person name="Zhang D."/>
            <person name="Sun W.H."/>
            <person name="Liu D.K."/>
            <person name="Li Y."/>
            <person name="Chen G.Z."/>
            <person name="Liu X.D."/>
            <person name="Liao X.Y."/>
            <person name="Jiang Y.T."/>
            <person name="Yu X."/>
            <person name="Hao Y."/>
            <person name="Huang J."/>
            <person name="Zhao X.W."/>
            <person name="Ke S."/>
            <person name="Chen Y.Y."/>
            <person name="Wu W.L."/>
            <person name="Hsu J.L."/>
            <person name="Lin Y.F."/>
            <person name="Huang M.D."/>
            <person name="Li C.Y."/>
            <person name="Huang L."/>
            <person name="Wang Z.W."/>
            <person name="Zhao X."/>
            <person name="Zhong W.Y."/>
            <person name="Peng D.H."/>
            <person name="Ahmad S."/>
            <person name="Lan S."/>
            <person name="Zhang J.S."/>
            <person name="Tsai W.C."/>
            <person name="Van de Peer Y."/>
            <person name="Liu Z.J."/>
        </authorList>
    </citation>
    <scope>NUCLEOTIDE SEQUENCE</scope>
    <source>
        <strain evidence="1">CP</strain>
    </source>
</reference>
<proteinExistence type="predicted"/>
<evidence type="ECO:0000313" key="1">
    <source>
        <dbReference type="EMBL" id="KAK1314661.1"/>
    </source>
</evidence>
<keyword evidence="2" id="KW-1185">Reference proteome</keyword>
<gene>
    <name evidence="1" type="ORF">QJS10_CPA06g00952</name>
</gene>
<name>A0AAV9ELN0_ACOCL</name>
<dbReference type="EMBL" id="JAUJYO010000006">
    <property type="protein sequence ID" value="KAK1314661.1"/>
    <property type="molecule type" value="Genomic_DNA"/>
</dbReference>
<evidence type="ECO:0000313" key="2">
    <source>
        <dbReference type="Proteomes" id="UP001180020"/>
    </source>
</evidence>
<dbReference type="Proteomes" id="UP001180020">
    <property type="component" value="Unassembled WGS sequence"/>
</dbReference>
<reference evidence="1" key="2">
    <citation type="submission" date="2023-06" db="EMBL/GenBank/DDBJ databases">
        <authorList>
            <person name="Ma L."/>
            <person name="Liu K.-W."/>
            <person name="Li Z."/>
            <person name="Hsiao Y.-Y."/>
            <person name="Qi Y."/>
            <person name="Fu T."/>
            <person name="Tang G."/>
            <person name="Zhang D."/>
            <person name="Sun W.-H."/>
            <person name="Liu D.-K."/>
            <person name="Li Y."/>
            <person name="Chen G.-Z."/>
            <person name="Liu X.-D."/>
            <person name="Liao X.-Y."/>
            <person name="Jiang Y.-T."/>
            <person name="Yu X."/>
            <person name="Hao Y."/>
            <person name="Huang J."/>
            <person name="Zhao X.-W."/>
            <person name="Ke S."/>
            <person name="Chen Y.-Y."/>
            <person name="Wu W.-L."/>
            <person name="Hsu J.-L."/>
            <person name="Lin Y.-F."/>
            <person name="Huang M.-D."/>
            <person name="Li C.-Y."/>
            <person name="Huang L."/>
            <person name="Wang Z.-W."/>
            <person name="Zhao X."/>
            <person name="Zhong W.-Y."/>
            <person name="Peng D.-H."/>
            <person name="Ahmad S."/>
            <person name="Lan S."/>
            <person name="Zhang J.-S."/>
            <person name="Tsai W.-C."/>
            <person name="Van De Peer Y."/>
            <person name="Liu Z.-J."/>
        </authorList>
    </citation>
    <scope>NUCLEOTIDE SEQUENCE</scope>
    <source>
        <strain evidence="1">CP</strain>
        <tissue evidence="1">Leaves</tissue>
    </source>
</reference>
<organism evidence="1 2">
    <name type="scientific">Acorus calamus</name>
    <name type="common">Sweet flag</name>
    <dbReference type="NCBI Taxonomy" id="4465"/>
    <lineage>
        <taxon>Eukaryota</taxon>
        <taxon>Viridiplantae</taxon>
        <taxon>Streptophyta</taxon>
        <taxon>Embryophyta</taxon>
        <taxon>Tracheophyta</taxon>
        <taxon>Spermatophyta</taxon>
        <taxon>Magnoliopsida</taxon>
        <taxon>Liliopsida</taxon>
        <taxon>Acoraceae</taxon>
        <taxon>Acorus</taxon>
    </lineage>
</organism>
<sequence>MRSIVTGTLIVMHPFQLGIRKFCGYHLKFLSTISSGGVCPSKFFCHTNNSTVGTSISMSLSVRVGVFSSTFCQRWTNVFFFLTSTIPNLKAGCLETPSGMGFLGCENSLRGHVIFCLYTRSHCMLDDVVTIPGKEYFQGEREREGIVMGKCYIPSCSYGHFCIPHMILNFFS</sequence>
<dbReference type="AlphaFoldDB" id="A0AAV9ELN0"/>
<accession>A0AAV9ELN0</accession>
<protein>
    <submittedName>
        <fullName evidence="1">Uncharacterized protein</fullName>
    </submittedName>
</protein>
<comment type="caution">
    <text evidence="1">The sequence shown here is derived from an EMBL/GenBank/DDBJ whole genome shotgun (WGS) entry which is preliminary data.</text>
</comment>